<keyword evidence="5" id="KW-1185">Reference proteome</keyword>
<dbReference type="InterPro" id="IPR036047">
    <property type="entry name" value="F-box-like_dom_sf"/>
</dbReference>
<evidence type="ECO:0000259" key="3">
    <source>
        <dbReference type="Pfam" id="PF08268"/>
    </source>
</evidence>
<dbReference type="Pfam" id="PF00646">
    <property type="entry name" value="F-box"/>
    <property type="match status" value="1"/>
</dbReference>
<dbReference type="Proteomes" id="UP000826271">
    <property type="component" value="Unassembled WGS sequence"/>
</dbReference>
<gene>
    <name evidence="4" type="ORF">BUALT_Bualt16G0073400</name>
</gene>
<dbReference type="SUPFAM" id="SSF81383">
    <property type="entry name" value="F-box domain"/>
    <property type="match status" value="1"/>
</dbReference>
<dbReference type="InterPro" id="IPR050796">
    <property type="entry name" value="SCF_F-box_component"/>
</dbReference>
<feature type="region of interest" description="Disordered" evidence="1">
    <location>
        <begin position="1"/>
        <end position="20"/>
    </location>
</feature>
<organism evidence="4 5">
    <name type="scientific">Buddleja alternifolia</name>
    <dbReference type="NCBI Taxonomy" id="168488"/>
    <lineage>
        <taxon>Eukaryota</taxon>
        <taxon>Viridiplantae</taxon>
        <taxon>Streptophyta</taxon>
        <taxon>Embryophyta</taxon>
        <taxon>Tracheophyta</taxon>
        <taxon>Spermatophyta</taxon>
        <taxon>Magnoliopsida</taxon>
        <taxon>eudicotyledons</taxon>
        <taxon>Gunneridae</taxon>
        <taxon>Pentapetalae</taxon>
        <taxon>asterids</taxon>
        <taxon>lamiids</taxon>
        <taxon>Lamiales</taxon>
        <taxon>Scrophulariaceae</taxon>
        <taxon>Buddlejeae</taxon>
        <taxon>Buddleja</taxon>
    </lineage>
</organism>
<dbReference type="Pfam" id="PF08268">
    <property type="entry name" value="FBA_3"/>
    <property type="match status" value="1"/>
</dbReference>
<dbReference type="NCBIfam" id="TIGR01640">
    <property type="entry name" value="F_box_assoc_1"/>
    <property type="match status" value="1"/>
</dbReference>
<feature type="domain" description="F-box associated beta-propeller type 3" evidence="3">
    <location>
        <begin position="98"/>
        <end position="299"/>
    </location>
</feature>
<dbReference type="PANTHER" id="PTHR31672:SF13">
    <property type="entry name" value="F-BOX PROTEIN CPR30-LIKE"/>
    <property type="match status" value="1"/>
</dbReference>
<comment type="caution">
    <text evidence="4">The sequence shown here is derived from an EMBL/GenBank/DDBJ whole genome shotgun (WGS) entry which is preliminary data.</text>
</comment>
<dbReference type="InterPro" id="IPR017451">
    <property type="entry name" value="F-box-assoc_interact_dom"/>
</dbReference>
<feature type="domain" description="F-box" evidence="2">
    <location>
        <begin position="26"/>
        <end position="63"/>
    </location>
</feature>
<dbReference type="PANTHER" id="PTHR31672">
    <property type="entry name" value="BNACNNG10540D PROTEIN"/>
    <property type="match status" value="1"/>
</dbReference>
<evidence type="ECO:0000313" key="5">
    <source>
        <dbReference type="Proteomes" id="UP000826271"/>
    </source>
</evidence>
<dbReference type="Gene3D" id="1.20.1280.50">
    <property type="match status" value="1"/>
</dbReference>
<sequence>MNSSHEKQIKKSKHQNTKDEHNNYFDQLQLEIALDILSRLPITSLIQFSFVSRSLNSLSHHPNVANMHFSRNESSCLILHSDYPIQNQLHFLILSDEKILKFNIPFANSMPEFSIIGSCNGLLCLINTLFPESISMYNPFTRDYLELPKNFGSQDQIVAYGFGFNPVNNDYKVIKISYYTYKFYHHLARHFRAFKFYHNKQVSEVQIYSLSSNSWENKGVLAYRLEQWSSPGVLVNTRLHWVITYPDSNPGRPSGKWMSCHLTALDGCLCAAVPQPPGHGAFNIWVMKEYGVNESWTKDYSIGVYYPVSMISHQRERLRHIWRNMFGRKLVRVLCVMKSGEVVLEYRGGGLVSYDPNNGSFKELTFHGMPKIYQTIVHVGSLKSAVSPL</sequence>
<evidence type="ECO:0008006" key="6">
    <source>
        <dbReference type="Google" id="ProtNLM"/>
    </source>
</evidence>
<evidence type="ECO:0000256" key="1">
    <source>
        <dbReference type="SAM" id="MobiDB-lite"/>
    </source>
</evidence>
<name>A0AAV6WKG5_9LAMI</name>
<accession>A0AAV6WKG5</accession>
<dbReference type="EMBL" id="WHWC01000016">
    <property type="protein sequence ID" value="KAG8367450.1"/>
    <property type="molecule type" value="Genomic_DNA"/>
</dbReference>
<proteinExistence type="predicted"/>
<evidence type="ECO:0000259" key="2">
    <source>
        <dbReference type="Pfam" id="PF00646"/>
    </source>
</evidence>
<dbReference type="InterPro" id="IPR001810">
    <property type="entry name" value="F-box_dom"/>
</dbReference>
<protein>
    <recommendedName>
        <fullName evidence="6">F-box domain-containing protein</fullName>
    </recommendedName>
</protein>
<evidence type="ECO:0000313" key="4">
    <source>
        <dbReference type="EMBL" id="KAG8367450.1"/>
    </source>
</evidence>
<dbReference type="InterPro" id="IPR013187">
    <property type="entry name" value="F-box-assoc_dom_typ3"/>
</dbReference>
<dbReference type="AlphaFoldDB" id="A0AAV6WKG5"/>
<reference evidence="4" key="1">
    <citation type="submission" date="2019-10" db="EMBL/GenBank/DDBJ databases">
        <authorList>
            <person name="Zhang R."/>
            <person name="Pan Y."/>
            <person name="Wang J."/>
            <person name="Ma R."/>
            <person name="Yu S."/>
        </authorList>
    </citation>
    <scope>NUCLEOTIDE SEQUENCE</scope>
    <source>
        <strain evidence="4">LA-IB0</strain>
        <tissue evidence="4">Leaf</tissue>
    </source>
</reference>